<keyword evidence="4" id="KW-0805">Transcription regulation</keyword>
<keyword evidence="3" id="KW-0597">Phosphoprotein</keyword>
<accession>A0A1E3PN88</accession>
<evidence type="ECO:0000313" key="11">
    <source>
        <dbReference type="Proteomes" id="UP000095009"/>
    </source>
</evidence>
<dbReference type="EMBL" id="KV454408">
    <property type="protein sequence ID" value="ODQ66317.1"/>
    <property type="molecule type" value="Genomic_DNA"/>
</dbReference>
<evidence type="ECO:0000256" key="7">
    <source>
        <dbReference type="ARBA" id="ARBA00023242"/>
    </source>
</evidence>
<evidence type="ECO:0000256" key="5">
    <source>
        <dbReference type="ARBA" id="ARBA00023159"/>
    </source>
</evidence>
<feature type="region of interest" description="Disordered" evidence="8">
    <location>
        <begin position="148"/>
        <end position="239"/>
    </location>
</feature>
<feature type="region of interest" description="Disordered" evidence="8">
    <location>
        <begin position="264"/>
        <end position="372"/>
    </location>
</feature>
<feature type="compositionally biased region" description="Low complexity" evidence="8">
    <location>
        <begin position="175"/>
        <end position="193"/>
    </location>
</feature>
<keyword evidence="6" id="KW-0804">Transcription</keyword>
<dbReference type="GO" id="GO:0003711">
    <property type="term" value="F:transcription elongation factor activity"/>
    <property type="evidence" value="ECO:0007669"/>
    <property type="project" value="TreeGrafter"/>
</dbReference>
<evidence type="ECO:0000256" key="6">
    <source>
        <dbReference type="ARBA" id="ARBA00023163"/>
    </source>
</evidence>
<dbReference type="InterPro" id="IPR027093">
    <property type="entry name" value="EAF_fam"/>
</dbReference>
<dbReference type="Proteomes" id="UP000095009">
    <property type="component" value="Unassembled WGS sequence"/>
</dbReference>
<evidence type="ECO:0000259" key="9">
    <source>
        <dbReference type="Pfam" id="PF09816"/>
    </source>
</evidence>
<evidence type="ECO:0000256" key="1">
    <source>
        <dbReference type="ARBA" id="ARBA00004123"/>
    </source>
</evidence>
<gene>
    <name evidence="10" type="ORF">NADFUDRAFT_45817</name>
</gene>
<evidence type="ECO:0000313" key="10">
    <source>
        <dbReference type="EMBL" id="ODQ66317.1"/>
    </source>
</evidence>
<dbReference type="PANTHER" id="PTHR15970">
    <property type="entry name" value="ELL-ASSOCIATED FACTOR EAF"/>
    <property type="match status" value="1"/>
</dbReference>
<dbReference type="AlphaFoldDB" id="A0A1E3PN88"/>
<evidence type="ECO:0000256" key="3">
    <source>
        <dbReference type="ARBA" id="ARBA00022553"/>
    </source>
</evidence>
<evidence type="ECO:0000256" key="4">
    <source>
        <dbReference type="ARBA" id="ARBA00023015"/>
    </source>
</evidence>
<dbReference type="STRING" id="857566.A0A1E3PN88"/>
<keyword evidence="7" id="KW-0539">Nucleus</keyword>
<dbReference type="InterPro" id="IPR019194">
    <property type="entry name" value="Tscrpt_elong_fac_Eaf_N"/>
</dbReference>
<feature type="compositionally biased region" description="Polar residues" evidence="8">
    <location>
        <begin position="275"/>
        <end position="304"/>
    </location>
</feature>
<sequence length="372" mass="40666">MSRAKVPNFSDAIDFSAAGEYAVMVPSELLQRSSKYRGGPSRTDSSSARDGQANEECFFNVRYSFHPDSMNPQKPISLSKEKDEYILETETVSSADPPLHVFSGKATTAKDLECVLIYNDSSGQFELRPLSTTLRVQPDKQRQQKIITSREGENNKNIQTPPAMDLTVSGPNTDTMPVGSSTSTSPSVLSAVPKNRRYETSATPQTLLPRTQLSSKSLPKTVTAPTLPPTSTASSEVYHDEDEVDFDDELAGQLEQELLDDIDFDFDDEDPPTPASGSAQIAQASNYSPTNIPTTSNAYSARPTSKTEIRSQREPSPIVEIIENAPLRRPEPPKPLTRGLTALASTAKPISLRNLAGNSRYDEDELSSSEEE</sequence>
<comment type="similarity">
    <text evidence="2">Belongs to the EAF family.</text>
</comment>
<name>A0A1E3PN88_9ASCO</name>
<dbReference type="OrthoDB" id="125903at2759"/>
<keyword evidence="11" id="KW-1185">Reference proteome</keyword>
<feature type="compositionally biased region" description="Low complexity" evidence="8">
    <location>
        <begin position="221"/>
        <end position="235"/>
    </location>
</feature>
<feature type="domain" description="Transcription elongation factor Eaf N-terminal" evidence="9">
    <location>
        <begin position="48"/>
        <end position="137"/>
    </location>
</feature>
<feature type="region of interest" description="Disordered" evidence="8">
    <location>
        <begin position="32"/>
        <end position="53"/>
    </location>
</feature>
<protein>
    <recommendedName>
        <fullName evidence="9">Transcription elongation factor Eaf N-terminal domain-containing protein</fullName>
    </recommendedName>
</protein>
<comment type="subcellular location">
    <subcellularLocation>
        <location evidence="1">Nucleus</location>
    </subcellularLocation>
</comment>
<reference evidence="10 11" key="1">
    <citation type="journal article" date="2016" name="Proc. Natl. Acad. Sci. U.S.A.">
        <title>Comparative genomics of biotechnologically important yeasts.</title>
        <authorList>
            <person name="Riley R."/>
            <person name="Haridas S."/>
            <person name="Wolfe K.H."/>
            <person name="Lopes M.R."/>
            <person name="Hittinger C.T."/>
            <person name="Goeker M."/>
            <person name="Salamov A.A."/>
            <person name="Wisecaver J.H."/>
            <person name="Long T.M."/>
            <person name="Calvey C.H."/>
            <person name="Aerts A.L."/>
            <person name="Barry K.W."/>
            <person name="Choi C."/>
            <person name="Clum A."/>
            <person name="Coughlan A.Y."/>
            <person name="Deshpande S."/>
            <person name="Douglass A.P."/>
            <person name="Hanson S.J."/>
            <person name="Klenk H.-P."/>
            <person name="LaButti K.M."/>
            <person name="Lapidus A."/>
            <person name="Lindquist E.A."/>
            <person name="Lipzen A.M."/>
            <person name="Meier-Kolthoff J.P."/>
            <person name="Ohm R.A."/>
            <person name="Otillar R.P."/>
            <person name="Pangilinan J.L."/>
            <person name="Peng Y."/>
            <person name="Rokas A."/>
            <person name="Rosa C.A."/>
            <person name="Scheuner C."/>
            <person name="Sibirny A.A."/>
            <person name="Slot J.C."/>
            <person name="Stielow J.B."/>
            <person name="Sun H."/>
            <person name="Kurtzman C.P."/>
            <person name="Blackwell M."/>
            <person name="Grigoriev I.V."/>
            <person name="Jeffries T.W."/>
        </authorList>
    </citation>
    <scope>NUCLEOTIDE SEQUENCE [LARGE SCALE GENOMIC DNA]</scope>
    <source>
        <strain evidence="10 11">DSM 6958</strain>
    </source>
</reference>
<dbReference type="GO" id="GO:0006368">
    <property type="term" value="P:transcription elongation by RNA polymerase II"/>
    <property type="evidence" value="ECO:0007669"/>
    <property type="project" value="InterPro"/>
</dbReference>
<feature type="compositionally biased region" description="Acidic residues" evidence="8">
    <location>
        <begin position="362"/>
        <end position="372"/>
    </location>
</feature>
<organism evidence="10 11">
    <name type="scientific">Nadsonia fulvescens var. elongata DSM 6958</name>
    <dbReference type="NCBI Taxonomy" id="857566"/>
    <lineage>
        <taxon>Eukaryota</taxon>
        <taxon>Fungi</taxon>
        <taxon>Dikarya</taxon>
        <taxon>Ascomycota</taxon>
        <taxon>Saccharomycotina</taxon>
        <taxon>Dipodascomycetes</taxon>
        <taxon>Dipodascales</taxon>
        <taxon>Dipodascales incertae sedis</taxon>
        <taxon>Nadsonia</taxon>
    </lineage>
</organism>
<dbReference type="GO" id="GO:0032783">
    <property type="term" value="C:super elongation complex"/>
    <property type="evidence" value="ECO:0007669"/>
    <property type="project" value="InterPro"/>
</dbReference>
<dbReference type="Pfam" id="PF09816">
    <property type="entry name" value="EAF"/>
    <property type="match status" value="1"/>
</dbReference>
<evidence type="ECO:0000256" key="8">
    <source>
        <dbReference type="SAM" id="MobiDB-lite"/>
    </source>
</evidence>
<keyword evidence="5" id="KW-0010">Activator</keyword>
<feature type="compositionally biased region" description="Polar residues" evidence="8">
    <location>
        <begin position="200"/>
        <end position="220"/>
    </location>
</feature>
<dbReference type="PANTHER" id="PTHR15970:SF2">
    <property type="entry name" value="ELL-ASSOCIATED FACTOR EAF"/>
    <property type="match status" value="1"/>
</dbReference>
<evidence type="ECO:0000256" key="2">
    <source>
        <dbReference type="ARBA" id="ARBA00007798"/>
    </source>
</evidence>
<proteinExistence type="inferred from homology"/>